<proteinExistence type="predicted"/>
<organism evidence="2 3">
    <name type="scientific">Podarcis lilfordi</name>
    <name type="common">Lilford's wall lizard</name>
    <dbReference type="NCBI Taxonomy" id="74358"/>
    <lineage>
        <taxon>Eukaryota</taxon>
        <taxon>Metazoa</taxon>
        <taxon>Chordata</taxon>
        <taxon>Craniata</taxon>
        <taxon>Vertebrata</taxon>
        <taxon>Euteleostomi</taxon>
        <taxon>Lepidosauria</taxon>
        <taxon>Squamata</taxon>
        <taxon>Bifurcata</taxon>
        <taxon>Unidentata</taxon>
        <taxon>Episquamata</taxon>
        <taxon>Laterata</taxon>
        <taxon>Lacertibaenia</taxon>
        <taxon>Lacertidae</taxon>
        <taxon>Podarcis</taxon>
    </lineage>
</organism>
<evidence type="ECO:0000256" key="1">
    <source>
        <dbReference type="SAM" id="MobiDB-lite"/>
    </source>
</evidence>
<feature type="region of interest" description="Disordered" evidence="1">
    <location>
        <begin position="1"/>
        <end position="35"/>
    </location>
</feature>
<sequence length="69" mass="7339">MSPSGIPQPFKDEDGHNGLSHGAAEPLDAESGSWSLQSPEGILQALVSAHVLAHRDGYSDLESTQDLRK</sequence>
<evidence type="ECO:0000313" key="2">
    <source>
        <dbReference type="EMBL" id="CAI5778967.1"/>
    </source>
</evidence>
<keyword evidence="3" id="KW-1185">Reference proteome</keyword>
<evidence type="ECO:0000313" key="3">
    <source>
        <dbReference type="Proteomes" id="UP001178461"/>
    </source>
</evidence>
<accession>A0AA35KIL1</accession>
<gene>
    <name evidence="2" type="ORF">PODLI_1B011660</name>
</gene>
<dbReference type="Proteomes" id="UP001178461">
    <property type="component" value="Chromosome 7"/>
</dbReference>
<protein>
    <submittedName>
        <fullName evidence="2">Uncharacterized protein</fullName>
    </submittedName>
</protein>
<reference evidence="2" key="1">
    <citation type="submission" date="2022-12" db="EMBL/GenBank/DDBJ databases">
        <authorList>
            <person name="Alioto T."/>
            <person name="Alioto T."/>
            <person name="Gomez Garrido J."/>
        </authorList>
    </citation>
    <scope>NUCLEOTIDE SEQUENCE</scope>
</reference>
<name>A0AA35KIL1_9SAUR</name>
<dbReference type="EMBL" id="OX395132">
    <property type="protein sequence ID" value="CAI5778967.1"/>
    <property type="molecule type" value="Genomic_DNA"/>
</dbReference>
<dbReference type="AlphaFoldDB" id="A0AA35KIL1"/>